<reference evidence="2" key="1">
    <citation type="submission" date="2020-05" db="EMBL/GenBank/DDBJ databases">
        <title>Mycena genomes resolve the evolution of fungal bioluminescence.</title>
        <authorList>
            <person name="Tsai I.J."/>
        </authorList>
    </citation>
    <scope>NUCLEOTIDE SEQUENCE</scope>
    <source>
        <strain evidence="2">CCC161011</strain>
    </source>
</reference>
<dbReference type="InterPro" id="IPR036188">
    <property type="entry name" value="FAD/NAD-bd_sf"/>
</dbReference>
<dbReference type="SUPFAM" id="SSF51905">
    <property type="entry name" value="FAD/NAD(P)-binding domain"/>
    <property type="match status" value="1"/>
</dbReference>
<dbReference type="EMBL" id="JACAZI010000030">
    <property type="protein sequence ID" value="KAF7333134.1"/>
    <property type="molecule type" value="Genomic_DNA"/>
</dbReference>
<dbReference type="AlphaFoldDB" id="A0A8H6X2N3"/>
<feature type="chain" id="PRO_5034022198" description="FAD/NAD(P)-binding domain-containing protein" evidence="1">
    <location>
        <begin position="30"/>
        <end position="536"/>
    </location>
</feature>
<gene>
    <name evidence="2" type="ORF">MVEN_02378900</name>
</gene>
<name>A0A8H6X2N3_9AGAR</name>
<keyword evidence="3" id="KW-1185">Reference proteome</keyword>
<organism evidence="2 3">
    <name type="scientific">Mycena venus</name>
    <dbReference type="NCBI Taxonomy" id="2733690"/>
    <lineage>
        <taxon>Eukaryota</taxon>
        <taxon>Fungi</taxon>
        <taxon>Dikarya</taxon>
        <taxon>Basidiomycota</taxon>
        <taxon>Agaricomycotina</taxon>
        <taxon>Agaricomycetes</taxon>
        <taxon>Agaricomycetidae</taxon>
        <taxon>Agaricales</taxon>
        <taxon>Marasmiineae</taxon>
        <taxon>Mycenaceae</taxon>
        <taxon>Mycena</taxon>
    </lineage>
</organism>
<evidence type="ECO:0000313" key="2">
    <source>
        <dbReference type="EMBL" id="KAF7333134.1"/>
    </source>
</evidence>
<dbReference type="OrthoDB" id="10051892at2759"/>
<evidence type="ECO:0000313" key="3">
    <source>
        <dbReference type="Proteomes" id="UP000620124"/>
    </source>
</evidence>
<sequence length="536" mass="59232">MGSSHSSIYLASTACVLLSSGIVWQKVCISPPEWIEELNTLGRPKKQKLPGTAVVCGGRYVAPVVDVPHPSIHYQSIAGTVVSRLLADHFDRVILVDPELLDLEKPKTRIMQYNATHAVLSLFTDGARRLWPNFDAELRAAGGRSVYADIQLHYSGIAVPAPYRDYPGARLPDTLGMRRSETQKVLYGLLMQHPTAANITVWPGTVRGVEASDNQSSIRSVTVRKLDGTQVVVHDIGLVVDCTGRTQAGIKWLETAGFSLPDNLRSSYNPNIRYATICFSVSPELESRLPIPEFAINSVCQYVHTQHFTYGLSVNVLMKTDNNTMQVMLTSSEDNLPRSVPEILPFISKIRTHAPLASWFVKTVEILCENCDEPSFDNIKIPEQSYVRYHSVPTGDLPSNFIAVGDAHIQLNPVHAQGFAKLMLNAITLNSVLHSLDPRVSILPGDFSSRYFKKNDARTKGLWEATRLHDYGSPACEPMAGETRDTGRLARWFTLKLFSAASQHEEVASVLWRVRNMIAADTALLAPTNASSFVPV</sequence>
<evidence type="ECO:0008006" key="4">
    <source>
        <dbReference type="Google" id="ProtNLM"/>
    </source>
</evidence>
<dbReference type="Proteomes" id="UP000620124">
    <property type="component" value="Unassembled WGS sequence"/>
</dbReference>
<evidence type="ECO:0000256" key="1">
    <source>
        <dbReference type="SAM" id="SignalP"/>
    </source>
</evidence>
<proteinExistence type="predicted"/>
<protein>
    <recommendedName>
        <fullName evidence="4">FAD/NAD(P)-binding domain-containing protein</fullName>
    </recommendedName>
</protein>
<accession>A0A8H6X2N3</accession>
<keyword evidence="1" id="KW-0732">Signal</keyword>
<comment type="caution">
    <text evidence="2">The sequence shown here is derived from an EMBL/GenBank/DDBJ whole genome shotgun (WGS) entry which is preliminary data.</text>
</comment>
<feature type="signal peptide" evidence="1">
    <location>
        <begin position="1"/>
        <end position="29"/>
    </location>
</feature>